<sequence>MVRSPCNKICSMDFETGYCQGCLRTLDEIGNWSRYSDEERESVYSRIKNRKNGKISESGDGTEITDVVGSG</sequence>
<dbReference type="OrthoDB" id="9811423at2"/>
<dbReference type="EMBL" id="RQFA01000080">
    <property type="protein sequence ID" value="TGK28217.1"/>
    <property type="molecule type" value="Genomic_DNA"/>
</dbReference>
<comment type="caution">
    <text evidence="1">The sequence shown here is derived from an EMBL/GenBank/DDBJ whole genome shotgun (WGS) entry which is preliminary data.</text>
</comment>
<protein>
    <submittedName>
        <fullName evidence="1">DUF1289 domain-containing protein</fullName>
    </submittedName>
</protein>
<proteinExistence type="predicted"/>
<dbReference type="PANTHER" id="PTHR35175:SF2">
    <property type="entry name" value="DUF1289 DOMAIN-CONTAINING PROTEIN"/>
    <property type="match status" value="1"/>
</dbReference>
<gene>
    <name evidence="1" type="ORF">EHQ17_17710</name>
</gene>
<dbReference type="Proteomes" id="UP000298277">
    <property type="component" value="Unassembled WGS sequence"/>
</dbReference>
<reference evidence="1" key="1">
    <citation type="journal article" date="2019" name="PLoS Negl. Trop. Dis.">
        <title>Revisiting the worldwide diversity of Leptospira species in the environment.</title>
        <authorList>
            <person name="Vincent A.T."/>
            <person name="Schiettekatte O."/>
            <person name="Bourhy P."/>
            <person name="Veyrier F.J."/>
            <person name="Picardeau M."/>
        </authorList>
    </citation>
    <scope>NUCLEOTIDE SEQUENCE [LARGE SCALE GENOMIC DNA]</scope>
    <source>
        <strain evidence="1">201800299</strain>
    </source>
</reference>
<dbReference type="RefSeq" id="WP_135590998.1">
    <property type="nucleotide sequence ID" value="NZ_RQEZ01000046.1"/>
</dbReference>
<name>A0A5F1Y6X9_9LEPT</name>
<keyword evidence="2" id="KW-1185">Reference proteome</keyword>
<dbReference type="InterPro" id="IPR010710">
    <property type="entry name" value="DUF1289"/>
</dbReference>
<evidence type="ECO:0000313" key="2">
    <source>
        <dbReference type="Proteomes" id="UP000298277"/>
    </source>
</evidence>
<organism evidence="1 2">
    <name type="scientific">Leptospira gomenensis</name>
    <dbReference type="NCBI Taxonomy" id="2484974"/>
    <lineage>
        <taxon>Bacteria</taxon>
        <taxon>Pseudomonadati</taxon>
        <taxon>Spirochaetota</taxon>
        <taxon>Spirochaetia</taxon>
        <taxon>Leptospirales</taxon>
        <taxon>Leptospiraceae</taxon>
        <taxon>Leptospira</taxon>
    </lineage>
</organism>
<accession>A0A5F1Y6X9</accession>
<evidence type="ECO:0000313" key="1">
    <source>
        <dbReference type="EMBL" id="TGK28217.1"/>
    </source>
</evidence>
<dbReference type="Pfam" id="PF06945">
    <property type="entry name" value="DUF1289"/>
    <property type="match status" value="1"/>
</dbReference>
<dbReference type="PANTHER" id="PTHR35175">
    <property type="entry name" value="DUF1289 DOMAIN-CONTAINING PROTEIN"/>
    <property type="match status" value="1"/>
</dbReference>
<dbReference type="AlphaFoldDB" id="A0A5F1Y6X9"/>